<dbReference type="AlphaFoldDB" id="A0A1J5SGA8"/>
<proteinExistence type="inferred from homology"/>
<gene>
    <name evidence="3" type="primary">rfbE_1</name>
    <name evidence="3" type="ORF">GALL_103680</name>
</gene>
<protein>
    <submittedName>
        <fullName evidence="3">CDP-paratose 2-epimerase</fullName>
        <ecNumber evidence="3">5.1.3.10</ecNumber>
    </submittedName>
</protein>
<dbReference type="Gene3D" id="3.40.50.720">
    <property type="entry name" value="NAD(P)-binding Rossmann-like Domain"/>
    <property type="match status" value="1"/>
</dbReference>
<feature type="domain" description="NAD-dependent epimerase/dehydratase" evidence="2">
    <location>
        <begin position="3"/>
        <end position="252"/>
    </location>
</feature>
<name>A0A1J5SGA8_9ZZZZ</name>
<evidence type="ECO:0000256" key="1">
    <source>
        <dbReference type="ARBA" id="ARBA00007637"/>
    </source>
</evidence>
<dbReference type="PANTHER" id="PTHR43000">
    <property type="entry name" value="DTDP-D-GLUCOSE 4,6-DEHYDRATASE-RELATED"/>
    <property type="match status" value="1"/>
</dbReference>
<comment type="similarity">
    <text evidence="1">Belongs to the NAD(P)-dependent epimerase/dehydratase family.</text>
</comment>
<reference evidence="3" key="1">
    <citation type="submission" date="2016-10" db="EMBL/GenBank/DDBJ databases">
        <title>Sequence of Gallionella enrichment culture.</title>
        <authorList>
            <person name="Poehlein A."/>
            <person name="Muehling M."/>
            <person name="Daniel R."/>
        </authorList>
    </citation>
    <scope>NUCLEOTIDE SEQUENCE</scope>
</reference>
<evidence type="ECO:0000313" key="3">
    <source>
        <dbReference type="EMBL" id="OIR07410.1"/>
    </source>
</evidence>
<dbReference type="EMBL" id="MLJW01000037">
    <property type="protein sequence ID" value="OIR07410.1"/>
    <property type="molecule type" value="Genomic_DNA"/>
</dbReference>
<dbReference type="GO" id="GO:0047732">
    <property type="term" value="F:CDP-abequose epimerase activity"/>
    <property type="evidence" value="ECO:0007669"/>
    <property type="project" value="UniProtKB-EC"/>
</dbReference>
<accession>A0A1J5SGA8</accession>
<organism evidence="3">
    <name type="scientific">mine drainage metagenome</name>
    <dbReference type="NCBI Taxonomy" id="410659"/>
    <lineage>
        <taxon>unclassified sequences</taxon>
        <taxon>metagenomes</taxon>
        <taxon>ecological metagenomes</taxon>
    </lineage>
</organism>
<dbReference type="InterPro" id="IPR001509">
    <property type="entry name" value="Epimerase_deHydtase"/>
</dbReference>
<evidence type="ECO:0000259" key="2">
    <source>
        <dbReference type="Pfam" id="PF01370"/>
    </source>
</evidence>
<dbReference type="SUPFAM" id="SSF51735">
    <property type="entry name" value="NAD(P)-binding Rossmann-fold domains"/>
    <property type="match status" value="1"/>
</dbReference>
<dbReference type="Pfam" id="PF01370">
    <property type="entry name" value="Epimerase"/>
    <property type="match status" value="1"/>
</dbReference>
<dbReference type="InterPro" id="IPR036291">
    <property type="entry name" value="NAD(P)-bd_dom_sf"/>
</dbReference>
<comment type="caution">
    <text evidence="3">The sequence shown here is derived from an EMBL/GenBank/DDBJ whole genome shotgun (WGS) entry which is preliminary data.</text>
</comment>
<keyword evidence="3" id="KW-0413">Isomerase</keyword>
<dbReference type="EC" id="5.1.3.10" evidence="3"/>
<sequence>MRILISGICGFVGSTLARALAEHGGHSIAGFDSFIRPGSEANRDALKRLGIRLVHADLRCASDLDSLPSADWVIDAAANPSVLAGVDGQSSSRQVVEHNLIGTVNLLEFCRRHRAGFILLSTSRVYSIPPLASLPVEAENGAFRLTRSAPLPAGVSDEGVDEQFSTQAPVSLYGSTKLASEALALEYGEAFDLPVFVNRCGVLAGAGQFGRADQGIFAYWINSWLRGRPLKYIGFDGQGHQVRDCLHPRDLLPVLERQFAAPRLSSGDRVANLSGGARSAMSLRQLSGWCSERFEQREVASDPKPRAYDLPWVVLDHSKARRLWGFEPATPTKSVLEEIAVHAERHPEWLDLSAPL</sequence>